<evidence type="ECO:0000313" key="2">
    <source>
        <dbReference type="EMBL" id="CSC07595.1"/>
    </source>
</evidence>
<sequence length="70" mass="7977">MKRVLSMPLGAQQGFIDSVFKLASIPLYCPHYIYISRLTRKVDISFKTKTRGVIQHLDVDFTSLKVYGQG</sequence>
<protein>
    <submittedName>
        <fullName evidence="2">Transposase</fullName>
    </submittedName>
</protein>
<dbReference type="PANTHER" id="PTHR34631:SF3">
    <property type="entry name" value="ISSOD12 TRANSPOSASE TNPA_ISSOD12"/>
    <property type="match status" value="1"/>
</dbReference>
<gene>
    <name evidence="2" type="ORF">ERS013201_01706</name>
</gene>
<evidence type="ECO:0000313" key="3">
    <source>
        <dbReference type="Proteomes" id="UP000046067"/>
    </source>
</evidence>
<dbReference type="Pfam" id="PF13737">
    <property type="entry name" value="DDE_Tnp_1_5"/>
    <property type="match status" value="1"/>
</dbReference>
<name>A0A655X8C1_VIBCL</name>
<reference evidence="2 3" key="1">
    <citation type="submission" date="2015-07" db="EMBL/GenBank/DDBJ databases">
        <authorList>
            <consortium name="Pathogen Informatics"/>
        </authorList>
    </citation>
    <scope>NUCLEOTIDE SEQUENCE [LARGE SCALE GENOMIC DNA]</scope>
    <source>
        <strain evidence="2 3">A325</strain>
    </source>
</reference>
<dbReference type="InterPro" id="IPR053172">
    <property type="entry name" value="Tn903_transposase"/>
</dbReference>
<dbReference type="InterPro" id="IPR025668">
    <property type="entry name" value="Tnp_DDE_dom"/>
</dbReference>
<dbReference type="EMBL" id="CWQJ01000009">
    <property type="protein sequence ID" value="CSC07595.1"/>
    <property type="molecule type" value="Genomic_DNA"/>
</dbReference>
<dbReference type="PANTHER" id="PTHR34631">
    <property type="match status" value="1"/>
</dbReference>
<dbReference type="Proteomes" id="UP000046067">
    <property type="component" value="Unassembled WGS sequence"/>
</dbReference>
<feature type="domain" description="Transposase DDE" evidence="1">
    <location>
        <begin position="2"/>
        <end position="69"/>
    </location>
</feature>
<proteinExistence type="predicted"/>
<dbReference type="AlphaFoldDB" id="A0A655X8C1"/>
<evidence type="ECO:0000259" key="1">
    <source>
        <dbReference type="Pfam" id="PF13737"/>
    </source>
</evidence>
<organism evidence="2 3">
    <name type="scientific">Vibrio cholerae</name>
    <dbReference type="NCBI Taxonomy" id="666"/>
    <lineage>
        <taxon>Bacteria</taxon>
        <taxon>Pseudomonadati</taxon>
        <taxon>Pseudomonadota</taxon>
        <taxon>Gammaproteobacteria</taxon>
        <taxon>Vibrionales</taxon>
        <taxon>Vibrionaceae</taxon>
        <taxon>Vibrio</taxon>
    </lineage>
</organism>
<accession>A0A655X8C1</accession>